<evidence type="ECO:0000259" key="17">
    <source>
        <dbReference type="PROSITE" id="PS50042"/>
    </source>
</evidence>
<comment type="pathway">
    <text evidence="3">Lipid metabolism.</text>
</comment>
<evidence type="ECO:0000256" key="16">
    <source>
        <dbReference type="SAM" id="SignalP"/>
    </source>
</evidence>
<dbReference type="PROSITE" id="PS00889">
    <property type="entry name" value="CNMP_BINDING_2"/>
    <property type="match status" value="1"/>
</dbReference>
<dbReference type="Gene3D" id="2.60.120.10">
    <property type="entry name" value="Jelly Rolls"/>
    <property type="match status" value="2"/>
</dbReference>
<evidence type="ECO:0000256" key="13">
    <source>
        <dbReference type="ARBA" id="ARBA00040588"/>
    </source>
</evidence>
<dbReference type="PROSITE" id="PS50042">
    <property type="entry name" value="CNMP_BINDING_3"/>
    <property type="match status" value="1"/>
</dbReference>
<dbReference type="InterPro" id="IPR029132">
    <property type="entry name" value="CBAH/NAAA_C"/>
</dbReference>
<dbReference type="GO" id="GO:0005576">
    <property type="term" value="C:extracellular region"/>
    <property type="evidence" value="ECO:0007669"/>
    <property type="project" value="UniProtKB-SubCell"/>
</dbReference>
<accession>A0A8W8KY12</accession>
<feature type="compositionally biased region" description="Basic and acidic residues" evidence="15">
    <location>
        <begin position="494"/>
        <end position="503"/>
    </location>
</feature>
<dbReference type="InterPro" id="IPR029130">
    <property type="entry name" value="Acid_ceramidase_N"/>
</dbReference>
<organism evidence="18 19">
    <name type="scientific">Magallana gigas</name>
    <name type="common">Pacific oyster</name>
    <name type="synonym">Crassostrea gigas</name>
    <dbReference type="NCBI Taxonomy" id="29159"/>
    <lineage>
        <taxon>Eukaryota</taxon>
        <taxon>Metazoa</taxon>
        <taxon>Spiralia</taxon>
        <taxon>Lophotrochozoa</taxon>
        <taxon>Mollusca</taxon>
        <taxon>Bivalvia</taxon>
        <taxon>Autobranchia</taxon>
        <taxon>Pteriomorphia</taxon>
        <taxon>Ostreida</taxon>
        <taxon>Ostreoidea</taxon>
        <taxon>Ostreidae</taxon>
        <taxon>Magallana</taxon>
    </lineage>
</organism>
<feature type="compositionally biased region" description="Polar residues" evidence="15">
    <location>
        <begin position="560"/>
        <end position="572"/>
    </location>
</feature>
<evidence type="ECO:0000256" key="15">
    <source>
        <dbReference type="SAM" id="MobiDB-lite"/>
    </source>
</evidence>
<keyword evidence="8" id="KW-0378">Hydrolase</keyword>
<evidence type="ECO:0000313" key="19">
    <source>
        <dbReference type="Proteomes" id="UP000005408"/>
    </source>
</evidence>
<dbReference type="SUPFAM" id="SSF51206">
    <property type="entry name" value="cAMP-binding domain-like"/>
    <property type="match status" value="2"/>
</dbReference>
<feature type="compositionally biased region" description="Basic and acidic residues" evidence="15">
    <location>
        <begin position="511"/>
        <end position="548"/>
    </location>
</feature>
<evidence type="ECO:0000256" key="10">
    <source>
        <dbReference type="ARBA" id="ARBA00023157"/>
    </source>
</evidence>
<reference evidence="18" key="1">
    <citation type="submission" date="2022-08" db="UniProtKB">
        <authorList>
            <consortium name="EnsemblMetazoa"/>
        </authorList>
    </citation>
    <scope>IDENTIFICATION</scope>
    <source>
        <strain evidence="18">05x7-T-G4-1.051#20</strain>
    </source>
</reference>
<dbReference type="GO" id="GO:0006629">
    <property type="term" value="P:lipid metabolic process"/>
    <property type="evidence" value="ECO:0007669"/>
    <property type="project" value="UniProtKB-KW"/>
</dbReference>
<evidence type="ECO:0000256" key="1">
    <source>
        <dbReference type="ARBA" id="ARBA00004371"/>
    </source>
</evidence>
<dbReference type="InterPro" id="IPR018490">
    <property type="entry name" value="cNMP-bd_dom_sf"/>
</dbReference>
<dbReference type="Pfam" id="PF02275">
    <property type="entry name" value="CBAH"/>
    <property type="match status" value="1"/>
</dbReference>
<feature type="region of interest" description="Disordered" evidence="15">
    <location>
        <begin position="898"/>
        <end position="1012"/>
    </location>
</feature>
<dbReference type="Pfam" id="PF00027">
    <property type="entry name" value="cNMP_binding"/>
    <property type="match status" value="1"/>
</dbReference>
<dbReference type="GO" id="GO:0005764">
    <property type="term" value="C:lysosome"/>
    <property type="evidence" value="ECO:0007669"/>
    <property type="project" value="UniProtKB-SubCell"/>
</dbReference>
<proteinExistence type="inferred from homology"/>
<evidence type="ECO:0000256" key="6">
    <source>
        <dbReference type="ARBA" id="ARBA00022525"/>
    </source>
</evidence>
<evidence type="ECO:0000256" key="14">
    <source>
        <dbReference type="ARBA" id="ARBA00048057"/>
    </source>
</evidence>
<evidence type="ECO:0000256" key="5">
    <source>
        <dbReference type="ARBA" id="ARBA00011891"/>
    </source>
</evidence>
<feature type="region of interest" description="Disordered" evidence="15">
    <location>
        <begin position="472"/>
        <end position="591"/>
    </location>
</feature>
<feature type="chain" id="PRO_5036477101" description="Acid ceramidase" evidence="16">
    <location>
        <begin position="19"/>
        <end position="1112"/>
    </location>
</feature>
<feature type="signal peptide" evidence="16">
    <location>
        <begin position="1"/>
        <end position="18"/>
    </location>
</feature>
<dbReference type="EnsemblMetazoa" id="G25771.4">
    <property type="protein sequence ID" value="G25771.4:cds"/>
    <property type="gene ID" value="G25771"/>
</dbReference>
<dbReference type="FunFam" id="3.60.60.10:FF:000002">
    <property type="entry name" value="N-acylsphingosine amidohydrolase 1"/>
    <property type="match status" value="1"/>
</dbReference>
<keyword evidence="10" id="KW-1015">Disulfide bond</keyword>
<dbReference type="AlphaFoldDB" id="A0A8W8KY12"/>
<comment type="subcellular location">
    <subcellularLocation>
        <location evidence="1">Lysosome</location>
    </subcellularLocation>
    <subcellularLocation>
        <location evidence="2">Secreted</location>
    </subcellularLocation>
</comment>
<feature type="compositionally biased region" description="Basic and acidic residues" evidence="15">
    <location>
        <begin position="981"/>
        <end position="1005"/>
    </location>
</feature>
<evidence type="ECO:0000256" key="2">
    <source>
        <dbReference type="ARBA" id="ARBA00004613"/>
    </source>
</evidence>
<dbReference type="PANTHER" id="PTHR28583:SF1">
    <property type="entry name" value="ACID CERAMIDASE"/>
    <property type="match status" value="1"/>
</dbReference>
<keyword evidence="6" id="KW-0964">Secreted</keyword>
<keyword evidence="19" id="KW-1185">Reference proteome</keyword>
<dbReference type="Gene3D" id="3.60.60.10">
    <property type="entry name" value="Penicillin V Acylase, Chain A"/>
    <property type="match status" value="1"/>
</dbReference>
<evidence type="ECO:0000256" key="11">
    <source>
        <dbReference type="ARBA" id="ARBA00023180"/>
    </source>
</evidence>
<protein>
    <recommendedName>
        <fullName evidence="13">Acid ceramidase</fullName>
        <ecNumber evidence="5">3.5.1.23</ecNumber>
    </recommendedName>
</protein>
<feature type="compositionally biased region" description="Polar residues" evidence="15">
    <location>
        <begin position="582"/>
        <end position="591"/>
    </location>
</feature>
<comment type="similarity">
    <text evidence="4">Belongs to the acid ceramidase family.</text>
</comment>
<evidence type="ECO:0000256" key="3">
    <source>
        <dbReference type="ARBA" id="ARBA00005189"/>
    </source>
</evidence>
<feature type="compositionally biased region" description="Acidic residues" evidence="15">
    <location>
        <begin position="473"/>
        <end position="493"/>
    </location>
</feature>
<keyword evidence="9" id="KW-0443">Lipid metabolism</keyword>
<feature type="domain" description="Cyclic nucleotide-binding" evidence="17">
    <location>
        <begin position="707"/>
        <end position="816"/>
    </location>
</feature>
<name>A0A8W8KY12_MAGGI</name>
<evidence type="ECO:0000313" key="18">
    <source>
        <dbReference type="EnsemblMetazoa" id="G25771.4:cds"/>
    </source>
</evidence>
<keyword evidence="12" id="KW-0458">Lysosome</keyword>
<dbReference type="PANTHER" id="PTHR28583">
    <property type="entry name" value="ACID AMIDASE"/>
    <property type="match status" value="1"/>
</dbReference>
<evidence type="ECO:0000256" key="9">
    <source>
        <dbReference type="ARBA" id="ARBA00023098"/>
    </source>
</evidence>
<dbReference type="Proteomes" id="UP000005408">
    <property type="component" value="Unassembled WGS sequence"/>
</dbReference>
<sequence>MWIPVVLSLSVVFWVGNCQFPPFNETCVSNAYPPNKTNAVPWYTINLDLPPKQRWTQVGQEKKAGIKKLLVSFIDFAKAWSENATGKVVDFLIREGGKIDDTLPQPYADEMRGLAEATGIPLGEIVLYNIFYELFTVCTSIVAEDPSGKLFHVRNLDFGLFLGWDVKTKTWEITDALRPTVVNLDFQKGGKTVFKSVNFAGYIGILTAVKPGMFTLTMNERFNMDGGYIGVLEWILGIRTGKWMGFLTRETMEKAESYQEAVAMLSQTEMLAPAYFIVGGNKSGEGCVITRSREKAIDVWRMDQANNWYILETNYDHWENPLFLDDRRTPAHKCMQKTTSKNVSIKGLFNVLSSKPVLNKLTTYSALMQVNSGHLESWLQYCPDPYIRRRKKCFLSCSNLDEAEMSDPPETDLDYYSRPENYTGSNLQSLQKFTYAKQKQDKAQNDLNKKAKKKKSGFDLFARYKHILKGYVSDEEEEEDEEEEDKGAEDDKEDSSKKSKFEEIKEECEEADKSVEEKKDTKKTDQSVHQVQELKSESLVSESRRRSTDTTSPFPFGPESTPSPRGSITGTSPVPPKPRGQQDASGGRSSVSLRFTKQQQIAKELQAKALREKFRKAIFWVKIALKFSSSASGSDPSEGMKTFMDISSEVESSSMKNSGLSFDPNYFKANKEINLSSEVKGILSLPSEQRTPEQVQTAMFGLQIMRSFAEYPLHMQEKLAKVAYFEVVPPKRIIIRQGHFAENFYFIVSGQAVVTLLLRDPKTGASFVKTATIMRRGMSFGELALLHHSRRTATVTSQGEVQLLTVGRADFFDIFMSGAGPDEIPEHIKFISTCDFMKDWPLEQLLEHPEHCLLHFFKRNVVIVRDSTSSEWLYVVKSGYCQVLKQLKGVTPKIGWKAKPNQSNVDLPTLDTPLPGPKVDTWRRKRRKVKSAGEKRDNEENEEPVTVPQAIPGPSTKKFSKAEYSRNPVTQKAHLSPLKMSKNETKKKYEVPERCRPPKPKEAPKDPTPSKPPPVFVQVGGLNPKEVFGLETIQFEDSVENPKTVVTLVSRGAECIMLNKEFFAKHANEKVKKLIRHQVRPYPDEDTFQNNLQIKEDWELYKRNLIVDLTSH</sequence>
<keyword evidence="11" id="KW-0325">Glycoprotein</keyword>
<dbReference type="SMART" id="SM00100">
    <property type="entry name" value="cNMP"/>
    <property type="match status" value="1"/>
</dbReference>
<dbReference type="InterPro" id="IPR014710">
    <property type="entry name" value="RmlC-like_jellyroll"/>
</dbReference>
<dbReference type="InterPro" id="IPR018488">
    <property type="entry name" value="cNMP-bd_CS"/>
</dbReference>
<dbReference type="Pfam" id="PF15508">
    <property type="entry name" value="NAAA-beta"/>
    <property type="match status" value="1"/>
</dbReference>
<evidence type="ECO:0000256" key="4">
    <source>
        <dbReference type="ARBA" id="ARBA00005730"/>
    </source>
</evidence>
<dbReference type="InterPro" id="IPR000595">
    <property type="entry name" value="cNMP-bd_dom"/>
</dbReference>
<dbReference type="CDD" id="cd00038">
    <property type="entry name" value="CAP_ED"/>
    <property type="match status" value="1"/>
</dbReference>
<evidence type="ECO:0000256" key="7">
    <source>
        <dbReference type="ARBA" id="ARBA00022729"/>
    </source>
</evidence>
<dbReference type="EC" id="3.5.1.23" evidence="5"/>
<comment type="catalytic activity">
    <reaction evidence="14">
        <text>an N-acylsphing-4-enine + H2O = sphing-4-enine + a fatty acid</text>
        <dbReference type="Rhea" id="RHEA:20856"/>
        <dbReference type="ChEBI" id="CHEBI:15377"/>
        <dbReference type="ChEBI" id="CHEBI:28868"/>
        <dbReference type="ChEBI" id="CHEBI:52639"/>
        <dbReference type="ChEBI" id="CHEBI:57756"/>
        <dbReference type="EC" id="3.5.1.23"/>
    </reaction>
</comment>
<evidence type="ECO:0000256" key="8">
    <source>
        <dbReference type="ARBA" id="ARBA00022801"/>
    </source>
</evidence>
<dbReference type="GO" id="GO:0017040">
    <property type="term" value="F:N-acylsphingosine amidohydrolase activity"/>
    <property type="evidence" value="ECO:0007669"/>
    <property type="project" value="UniProtKB-EC"/>
</dbReference>
<evidence type="ECO:0000256" key="12">
    <source>
        <dbReference type="ARBA" id="ARBA00023228"/>
    </source>
</evidence>
<keyword evidence="7 16" id="KW-0732">Signal</keyword>
<dbReference type="CDD" id="cd01903">
    <property type="entry name" value="Ntn_AC_NAAA"/>
    <property type="match status" value="1"/>
</dbReference>